<protein>
    <recommendedName>
        <fullName evidence="4">LuxR family transcriptional regulator</fullName>
    </recommendedName>
</protein>
<evidence type="ECO:0000256" key="1">
    <source>
        <dbReference type="SAM" id="MobiDB-lite"/>
    </source>
</evidence>
<name>A0ABW6WVE9_9ACTN</name>
<organism evidence="2 3">
    <name type="scientific">Paractinoplanes globisporus</name>
    <dbReference type="NCBI Taxonomy" id="113565"/>
    <lineage>
        <taxon>Bacteria</taxon>
        <taxon>Bacillati</taxon>
        <taxon>Actinomycetota</taxon>
        <taxon>Actinomycetes</taxon>
        <taxon>Micromonosporales</taxon>
        <taxon>Micromonosporaceae</taxon>
        <taxon>Paractinoplanes</taxon>
    </lineage>
</organism>
<evidence type="ECO:0008006" key="4">
    <source>
        <dbReference type="Google" id="ProtNLM"/>
    </source>
</evidence>
<sequence length="289" mass="31739">MTLDPAAGDLLREAVRQPGAERMWVAGLCPEVDLAHWHLGRGELTEAGLLLDKVRTAVESSHHVGSTFWLETQTLFLDYAAGRWNRAEDRASSLRRYVFLFPDSAVEQATVSIALAAARGHTAEARRLVSLVLAEVPADDLVASVWIRGFAAHAELSVGDPVAAVNWLDPIAARLRGRAYADAMIVCFECDLIESYARVGRMGEAAERLTWLRQTADRLEHPLARLVGSRCAGCSPWPEAIPPQRWPSSTQRCLKPGGPKYRSRKAASAHARLGAETSPNAACRRHLHR</sequence>
<dbReference type="RefSeq" id="WP_157296376.1">
    <property type="nucleotide sequence ID" value="NZ_JBIAZU010000010.1"/>
</dbReference>
<dbReference type="Proteomes" id="UP001602245">
    <property type="component" value="Unassembled WGS sequence"/>
</dbReference>
<evidence type="ECO:0000313" key="3">
    <source>
        <dbReference type="Proteomes" id="UP001602245"/>
    </source>
</evidence>
<accession>A0ABW6WVE9</accession>
<proteinExistence type="predicted"/>
<reference evidence="2 3" key="1">
    <citation type="submission" date="2024-10" db="EMBL/GenBank/DDBJ databases">
        <title>The Natural Products Discovery Center: Release of the First 8490 Sequenced Strains for Exploring Actinobacteria Biosynthetic Diversity.</title>
        <authorList>
            <person name="Kalkreuter E."/>
            <person name="Kautsar S.A."/>
            <person name="Yang D."/>
            <person name="Bader C.D."/>
            <person name="Teijaro C.N."/>
            <person name="Fluegel L."/>
            <person name="Davis C.M."/>
            <person name="Simpson J.R."/>
            <person name="Lauterbach L."/>
            <person name="Steele A.D."/>
            <person name="Gui C."/>
            <person name="Meng S."/>
            <person name="Li G."/>
            <person name="Viehrig K."/>
            <person name="Ye F."/>
            <person name="Su P."/>
            <person name="Kiefer A.F."/>
            <person name="Nichols A."/>
            <person name="Cepeda A.J."/>
            <person name="Yan W."/>
            <person name="Fan B."/>
            <person name="Jiang Y."/>
            <person name="Adhikari A."/>
            <person name="Zheng C.-J."/>
            <person name="Schuster L."/>
            <person name="Cowan T.M."/>
            <person name="Smanski M.J."/>
            <person name="Chevrette M.G."/>
            <person name="De Carvalho L.P.S."/>
            <person name="Shen B."/>
        </authorList>
    </citation>
    <scope>NUCLEOTIDE SEQUENCE [LARGE SCALE GENOMIC DNA]</scope>
    <source>
        <strain evidence="2 3">NPDC000087</strain>
    </source>
</reference>
<dbReference type="EMBL" id="JBIAZU010000010">
    <property type="protein sequence ID" value="MFF5297236.1"/>
    <property type="molecule type" value="Genomic_DNA"/>
</dbReference>
<comment type="caution">
    <text evidence="2">The sequence shown here is derived from an EMBL/GenBank/DDBJ whole genome shotgun (WGS) entry which is preliminary data.</text>
</comment>
<keyword evidence="3" id="KW-1185">Reference proteome</keyword>
<feature type="region of interest" description="Disordered" evidence="1">
    <location>
        <begin position="242"/>
        <end position="289"/>
    </location>
</feature>
<gene>
    <name evidence="2" type="ORF">ACFY35_48070</name>
</gene>
<evidence type="ECO:0000313" key="2">
    <source>
        <dbReference type="EMBL" id="MFF5297236.1"/>
    </source>
</evidence>